<feature type="transmembrane region" description="Helical" evidence="8">
    <location>
        <begin position="47"/>
        <end position="70"/>
    </location>
</feature>
<keyword evidence="2 8" id="KW-1003">Cell membrane</keyword>
<evidence type="ECO:0000256" key="1">
    <source>
        <dbReference type="ARBA" id="ARBA00004651"/>
    </source>
</evidence>
<dbReference type="RefSeq" id="WP_166504840.1">
    <property type="nucleotide sequence ID" value="NZ_JAKNTL010000003.1"/>
</dbReference>
<dbReference type="PRINTS" id="PR01806">
    <property type="entry name" value="VIRFACTRMVIN"/>
</dbReference>
<dbReference type="CDD" id="cd13123">
    <property type="entry name" value="MATE_MurJ_like"/>
    <property type="match status" value="1"/>
</dbReference>
<feature type="transmembrane region" description="Helical" evidence="8">
    <location>
        <begin position="383"/>
        <end position="400"/>
    </location>
</feature>
<dbReference type="GO" id="GO:0008360">
    <property type="term" value="P:regulation of cell shape"/>
    <property type="evidence" value="ECO:0007669"/>
    <property type="project" value="UniProtKB-UniRule"/>
</dbReference>
<keyword evidence="3 8" id="KW-0812">Transmembrane</keyword>
<dbReference type="GO" id="GO:0071555">
    <property type="term" value="P:cell wall organization"/>
    <property type="evidence" value="ECO:0007669"/>
    <property type="project" value="UniProtKB-UniRule"/>
</dbReference>
<organism evidence="10 11">
    <name type="scientific">Romboutsia hominis</name>
    <dbReference type="NCBI Taxonomy" id="1507512"/>
    <lineage>
        <taxon>Bacteria</taxon>
        <taxon>Bacillati</taxon>
        <taxon>Bacillota</taxon>
        <taxon>Clostridia</taxon>
        <taxon>Peptostreptococcales</taxon>
        <taxon>Peptostreptococcaceae</taxon>
        <taxon>Romboutsia</taxon>
    </lineage>
</organism>
<evidence type="ECO:0000256" key="2">
    <source>
        <dbReference type="ARBA" id="ARBA00022475"/>
    </source>
</evidence>
<dbReference type="GO" id="GO:0015648">
    <property type="term" value="F:lipid-linked peptidoglycan transporter activity"/>
    <property type="evidence" value="ECO:0007669"/>
    <property type="project" value="UniProtKB-UniRule"/>
</dbReference>
<gene>
    <name evidence="8" type="primary">murJ</name>
    <name evidence="10" type="ORF">FRIFI_0353</name>
</gene>
<feature type="transmembrane region" description="Helical" evidence="8">
    <location>
        <begin position="307"/>
        <end position="333"/>
    </location>
</feature>
<evidence type="ECO:0000256" key="7">
    <source>
        <dbReference type="ARBA" id="ARBA00023136"/>
    </source>
</evidence>
<proteinExistence type="inferred from homology"/>
<sequence>MAKTTKKAAIILMIIILTSKVTGFLRDIVLARTFGAGHITDAYLTALNIPVVLFDGISASLGTTFIPMFFSIREKKGIDEVYKFTSNVLNIATVISMILIVIGILFAPYIVKIFAMGFKGEVLDLTISYSRILIFSMIFIAINGLITSFLVASGDVHISGLITIPFNIFVMIAIALGSITNSYFMVYGTLFAYISQLLFQIPFLFKHGYKYKFIIDLKDENIIKILYLILPVFLGSYVNQINTVVNRTLASTLDSGSITALNYANKLNMFAVGIIVISLSTVMYPILSKLASEKKIKAFKYNVSKSLNITLIAMMPIMVIVMGLSTPIVTLLFKHGSFNSKATELTSTALLYYSMGIVAYGLREILSKSFYSLQDTKTPVKNATVSVIINVILSIVLVKYMGIGGLALASSISAIATSVLLFISLRKKIGRIGMKNTIITFIKVAIASIIMGLIIKFSYYEIVNLGMNIFEKQKQLIAISCIGSTLIGLIIYIILTLIFNIRESKEVAYMIKSKFRQIIYKR</sequence>
<evidence type="ECO:0000256" key="8">
    <source>
        <dbReference type="HAMAP-Rule" id="MF_02078"/>
    </source>
</evidence>
<feature type="transmembrane region" description="Helical" evidence="8">
    <location>
        <begin position="437"/>
        <end position="457"/>
    </location>
</feature>
<evidence type="ECO:0000256" key="9">
    <source>
        <dbReference type="PIRNR" id="PIRNR002869"/>
    </source>
</evidence>
<dbReference type="NCBIfam" id="TIGR01695">
    <property type="entry name" value="murJ_mviN"/>
    <property type="match status" value="1"/>
</dbReference>
<feature type="transmembrane region" description="Helical" evidence="8">
    <location>
        <begin position="345"/>
        <end position="362"/>
    </location>
</feature>
<evidence type="ECO:0000313" key="10">
    <source>
        <dbReference type="EMBL" id="CEI71901.1"/>
    </source>
</evidence>
<name>A0A2P2BNC9_9FIRM</name>
<comment type="function">
    <text evidence="8 9">Involved in peptidoglycan biosynthesis. Transports lipid-linked peptidoglycan precursors from the inner to the outer leaflet of the cytoplasmic membrane.</text>
</comment>
<keyword evidence="11" id="KW-1185">Reference proteome</keyword>
<dbReference type="GO" id="GO:0005886">
    <property type="term" value="C:plasma membrane"/>
    <property type="evidence" value="ECO:0007669"/>
    <property type="project" value="UniProtKB-SubCell"/>
</dbReference>
<evidence type="ECO:0000313" key="11">
    <source>
        <dbReference type="Proteomes" id="UP000245695"/>
    </source>
</evidence>
<dbReference type="EMBL" id="LN650648">
    <property type="protein sequence ID" value="CEI71901.1"/>
    <property type="molecule type" value="Genomic_DNA"/>
</dbReference>
<dbReference type="PANTHER" id="PTHR47019:SF1">
    <property type="entry name" value="LIPID II FLIPPASE MURJ"/>
    <property type="match status" value="1"/>
</dbReference>
<dbReference type="PANTHER" id="PTHR47019">
    <property type="entry name" value="LIPID II FLIPPASE MURJ"/>
    <property type="match status" value="1"/>
</dbReference>
<keyword evidence="8 9" id="KW-0813">Transport</keyword>
<dbReference type="UniPathway" id="UPA00219"/>
<dbReference type="PIRSF" id="PIRSF002869">
    <property type="entry name" value="MviN"/>
    <property type="match status" value="1"/>
</dbReference>
<evidence type="ECO:0000256" key="5">
    <source>
        <dbReference type="ARBA" id="ARBA00022984"/>
    </source>
</evidence>
<keyword evidence="8 9" id="KW-0961">Cell wall biogenesis/degradation</keyword>
<dbReference type="GO" id="GO:0034204">
    <property type="term" value="P:lipid translocation"/>
    <property type="evidence" value="ECO:0007669"/>
    <property type="project" value="TreeGrafter"/>
</dbReference>
<comment type="similarity">
    <text evidence="8 9">Belongs to the MurJ/MviN family.</text>
</comment>
<keyword evidence="5 8" id="KW-0573">Peptidoglycan synthesis</keyword>
<comment type="pathway">
    <text evidence="8">Cell wall biogenesis; peptidoglycan biosynthesis.</text>
</comment>
<dbReference type="GO" id="GO:0009252">
    <property type="term" value="P:peptidoglycan biosynthetic process"/>
    <property type="evidence" value="ECO:0007669"/>
    <property type="project" value="UniProtKB-UniRule"/>
</dbReference>
<feature type="transmembrane region" description="Helical" evidence="8">
    <location>
        <begin position="477"/>
        <end position="501"/>
    </location>
</feature>
<accession>A0A2P2BNC9</accession>
<reference evidence="10 11" key="1">
    <citation type="submission" date="2014-09" db="EMBL/GenBank/DDBJ databases">
        <authorList>
            <person name="Hornung B.V."/>
        </authorList>
    </citation>
    <scope>NUCLEOTIDE SEQUENCE [LARGE SCALE GENOMIC DNA]</scope>
    <source>
        <strain evidence="10 11">FRIFI</strain>
    </source>
</reference>
<keyword evidence="4 8" id="KW-0133">Cell shape</keyword>
<feature type="transmembrane region" description="Helical" evidence="8">
    <location>
        <begin position="267"/>
        <end position="287"/>
    </location>
</feature>
<feature type="transmembrane region" description="Helical" evidence="8">
    <location>
        <begin position="225"/>
        <end position="245"/>
    </location>
</feature>
<dbReference type="Pfam" id="PF03023">
    <property type="entry name" value="MurJ"/>
    <property type="match status" value="1"/>
</dbReference>
<keyword evidence="7 8" id="KW-0472">Membrane</keyword>
<feature type="transmembrane region" description="Helical" evidence="8">
    <location>
        <begin position="158"/>
        <end position="179"/>
    </location>
</feature>
<protein>
    <recommendedName>
        <fullName evidence="8">Probable lipid II flippase MurJ</fullName>
    </recommendedName>
</protein>
<feature type="transmembrane region" description="Helical" evidence="8">
    <location>
        <begin position="91"/>
        <end position="111"/>
    </location>
</feature>
<dbReference type="InterPro" id="IPR004268">
    <property type="entry name" value="MurJ"/>
</dbReference>
<feature type="transmembrane region" description="Helical" evidence="8">
    <location>
        <begin position="131"/>
        <end position="151"/>
    </location>
</feature>
<comment type="subcellular location">
    <subcellularLocation>
        <location evidence="1 8">Cell membrane</location>
        <topology evidence="1 8">Multi-pass membrane protein</topology>
    </subcellularLocation>
</comment>
<dbReference type="AlphaFoldDB" id="A0A2P2BNC9"/>
<dbReference type="InterPro" id="IPR051050">
    <property type="entry name" value="Lipid_II_flippase_MurJ/MviN"/>
</dbReference>
<feature type="transmembrane region" description="Helical" evidence="8">
    <location>
        <begin position="406"/>
        <end position="425"/>
    </location>
</feature>
<evidence type="ECO:0000256" key="6">
    <source>
        <dbReference type="ARBA" id="ARBA00022989"/>
    </source>
</evidence>
<dbReference type="Proteomes" id="UP000245695">
    <property type="component" value="Chromosome 1"/>
</dbReference>
<feature type="transmembrane region" description="Helical" evidence="8">
    <location>
        <begin position="185"/>
        <end position="205"/>
    </location>
</feature>
<keyword evidence="6 8" id="KW-1133">Transmembrane helix</keyword>
<dbReference type="HAMAP" id="MF_02078">
    <property type="entry name" value="MurJ_MviN"/>
    <property type="match status" value="1"/>
</dbReference>
<dbReference type="KEGG" id="rhom:FRIFI_0353"/>
<evidence type="ECO:0000256" key="4">
    <source>
        <dbReference type="ARBA" id="ARBA00022960"/>
    </source>
</evidence>
<evidence type="ECO:0000256" key="3">
    <source>
        <dbReference type="ARBA" id="ARBA00022692"/>
    </source>
</evidence>